<evidence type="ECO:0000313" key="4">
    <source>
        <dbReference type="EMBL" id="QHS59940.1"/>
    </source>
</evidence>
<dbReference type="Proteomes" id="UP000476411">
    <property type="component" value="Chromosome"/>
</dbReference>
<dbReference type="InterPro" id="IPR008030">
    <property type="entry name" value="NmrA-like"/>
</dbReference>
<organism evidence="4 5">
    <name type="scientific">Chitinophaga agri</name>
    <dbReference type="NCBI Taxonomy" id="2703787"/>
    <lineage>
        <taxon>Bacteria</taxon>
        <taxon>Pseudomonadati</taxon>
        <taxon>Bacteroidota</taxon>
        <taxon>Chitinophagia</taxon>
        <taxon>Chitinophagales</taxon>
        <taxon>Chitinophagaceae</taxon>
        <taxon>Chitinophaga</taxon>
    </lineage>
</organism>
<dbReference type="GO" id="GO:0016491">
    <property type="term" value="F:oxidoreductase activity"/>
    <property type="evidence" value="ECO:0007669"/>
    <property type="project" value="UniProtKB-KW"/>
</dbReference>
<dbReference type="Pfam" id="PF05368">
    <property type="entry name" value="NmrA"/>
    <property type="match status" value="1"/>
</dbReference>
<keyword evidence="2" id="KW-0560">Oxidoreductase</keyword>
<dbReference type="AlphaFoldDB" id="A0A6B9ZC71"/>
<feature type="domain" description="NmrA-like" evidence="3">
    <location>
        <begin position="1"/>
        <end position="227"/>
    </location>
</feature>
<evidence type="ECO:0000313" key="5">
    <source>
        <dbReference type="Proteomes" id="UP000476411"/>
    </source>
</evidence>
<dbReference type="PANTHER" id="PTHR47706">
    <property type="entry name" value="NMRA-LIKE FAMILY PROTEIN"/>
    <property type="match status" value="1"/>
</dbReference>
<gene>
    <name evidence="4" type="ORF">GWR21_10150</name>
</gene>
<keyword evidence="5" id="KW-1185">Reference proteome</keyword>
<dbReference type="PANTHER" id="PTHR47706:SF1">
    <property type="entry name" value="CIPA-LIKE, PUTATIVE (AFU_ORTHOLOGUE AFUA_1G12460)-RELATED"/>
    <property type="match status" value="1"/>
</dbReference>
<dbReference type="SUPFAM" id="SSF51735">
    <property type="entry name" value="NAD(P)-binding Rossmann-fold domains"/>
    <property type="match status" value="1"/>
</dbReference>
<proteinExistence type="predicted"/>
<keyword evidence="1" id="KW-0521">NADP</keyword>
<protein>
    <submittedName>
        <fullName evidence="4">NmrA family NAD(P)-binding protein</fullName>
    </submittedName>
</protein>
<evidence type="ECO:0000256" key="2">
    <source>
        <dbReference type="ARBA" id="ARBA00023002"/>
    </source>
</evidence>
<evidence type="ECO:0000259" key="3">
    <source>
        <dbReference type="Pfam" id="PF05368"/>
    </source>
</evidence>
<dbReference type="RefSeq" id="WP_162331634.1">
    <property type="nucleotide sequence ID" value="NZ_CP048113.1"/>
</dbReference>
<dbReference type="Gene3D" id="3.40.50.720">
    <property type="entry name" value="NAD(P)-binding Rossmann-like Domain"/>
    <property type="match status" value="1"/>
</dbReference>
<dbReference type="KEGG" id="chih:GWR21_10150"/>
<evidence type="ECO:0000256" key="1">
    <source>
        <dbReference type="ARBA" id="ARBA00022857"/>
    </source>
</evidence>
<reference evidence="4 5" key="1">
    <citation type="submission" date="2020-01" db="EMBL/GenBank/DDBJ databases">
        <title>Complete genome sequence of Chitinophaga sp. H33E-04 isolated from quinoa roots.</title>
        <authorList>
            <person name="Weon H.-Y."/>
            <person name="Lee S.A."/>
        </authorList>
    </citation>
    <scope>NUCLEOTIDE SEQUENCE [LARGE SCALE GENOMIC DNA]</scope>
    <source>
        <strain evidence="4 5">H33E-04</strain>
    </source>
</reference>
<dbReference type="Gene3D" id="3.90.25.10">
    <property type="entry name" value="UDP-galactose 4-epimerase, domain 1"/>
    <property type="match status" value="1"/>
</dbReference>
<dbReference type="EMBL" id="CP048113">
    <property type="protein sequence ID" value="QHS59940.1"/>
    <property type="molecule type" value="Genomic_DNA"/>
</dbReference>
<dbReference type="InterPro" id="IPR051609">
    <property type="entry name" value="NmrA/Isoflavone_reductase-like"/>
</dbReference>
<name>A0A6B9ZC71_9BACT</name>
<sequence>MDKVILVAGATGDLGSKVCIELKRRGAVVRAIVRPESKSAKISRLRDMGVEIIQTELSDISGLVAACEGVSCVVSALAGLHDVIVTAQSHLLQAAIKAGVPRFIPSDFCTDYTKLQPGDNRNFDLRKTFQSIIDQSDIRATSIFNGAFTHVLKYDIPLLNTKEHRIEYFTGKLDWRIDFTTVDDTAAYTAAAALDDSTPRYLRIAGTQISPLELADVAKQLFGSSFDLRERGTLEAFSSYISQIRKEQPEGEHALYPVWQQMQYLYSMFAAQHTEIDNNRYPGIAWQSIATALN</sequence>
<dbReference type="InterPro" id="IPR036291">
    <property type="entry name" value="NAD(P)-bd_dom_sf"/>
</dbReference>
<accession>A0A6B9ZC71</accession>